<evidence type="ECO:0000256" key="4">
    <source>
        <dbReference type="ARBA" id="ARBA00022989"/>
    </source>
</evidence>
<gene>
    <name evidence="9 10" type="primary">LOC103702838</name>
</gene>
<keyword evidence="3" id="KW-0732">Signal</keyword>
<dbReference type="Proteomes" id="UP000228380">
    <property type="component" value="Chromosome 3"/>
</dbReference>
<keyword evidence="8" id="KW-1185">Reference proteome</keyword>
<evidence type="ECO:0000256" key="1">
    <source>
        <dbReference type="ARBA" id="ARBA00004127"/>
    </source>
</evidence>
<evidence type="ECO:0000256" key="2">
    <source>
        <dbReference type="ARBA" id="ARBA00022692"/>
    </source>
</evidence>
<keyword evidence="5 7" id="KW-0472">Membrane</keyword>
<dbReference type="Pfam" id="PF06749">
    <property type="entry name" value="DUF1218"/>
    <property type="match status" value="1"/>
</dbReference>
<reference evidence="9 10" key="2">
    <citation type="submission" date="2025-04" db="UniProtKB">
        <authorList>
            <consortium name="RefSeq"/>
        </authorList>
    </citation>
    <scope>IDENTIFICATION</scope>
    <source>
        <tissue evidence="9 10">Young leaves</tissue>
    </source>
</reference>
<dbReference type="PANTHER" id="PTHR31769">
    <property type="entry name" value="OS07G0462200 PROTEIN-RELATED"/>
    <property type="match status" value="1"/>
</dbReference>
<dbReference type="OrthoDB" id="1931917at2759"/>
<dbReference type="RefSeq" id="XP_008783641.2">
    <property type="nucleotide sequence ID" value="XM_008785419.3"/>
</dbReference>
<evidence type="ECO:0000313" key="10">
    <source>
        <dbReference type="RefSeq" id="XP_038980926.1"/>
    </source>
</evidence>
<feature type="transmembrane region" description="Helical" evidence="7">
    <location>
        <begin position="54"/>
        <end position="77"/>
    </location>
</feature>
<evidence type="ECO:0000256" key="3">
    <source>
        <dbReference type="ARBA" id="ARBA00022729"/>
    </source>
</evidence>
<dbReference type="RefSeq" id="XP_038980926.1">
    <property type="nucleotide sequence ID" value="XM_039124998.1"/>
</dbReference>
<dbReference type="InterPro" id="IPR052222">
    <property type="entry name" value="DESIGUAL"/>
</dbReference>
<dbReference type="AlphaFoldDB" id="A0A8B9A2U0"/>
<feature type="transmembrane region" description="Helical" evidence="7">
    <location>
        <begin position="143"/>
        <end position="164"/>
    </location>
</feature>
<feature type="transmembrane region" description="Helical" evidence="7">
    <location>
        <begin position="7"/>
        <end position="27"/>
    </location>
</feature>
<protein>
    <submittedName>
        <fullName evidence="9 10">Uncharacterized protein LOC103702838</fullName>
    </submittedName>
</protein>
<accession>A0A8B9A2U0</accession>
<keyword evidence="4 7" id="KW-1133">Transmembrane helix</keyword>
<organism evidence="8 10">
    <name type="scientific">Phoenix dactylifera</name>
    <name type="common">Date palm</name>
    <dbReference type="NCBI Taxonomy" id="42345"/>
    <lineage>
        <taxon>Eukaryota</taxon>
        <taxon>Viridiplantae</taxon>
        <taxon>Streptophyta</taxon>
        <taxon>Embryophyta</taxon>
        <taxon>Tracheophyta</taxon>
        <taxon>Spermatophyta</taxon>
        <taxon>Magnoliopsida</taxon>
        <taxon>Liliopsida</taxon>
        <taxon>Arecaceae</taxon>
        <taxon>Coryphoideae</taxon>
        <taxon>Phoeniceae</taxon>
        <taxon>Phoenix</taxon>
    </lineage>
</organism>
<evidence type="ECO:0000313" key="9">
    <source>
        <dbReference type="RefSeq" id="XP_008783641.2"/>
    </source>
</evidence>
<sequence length="201" mass="21808">MAPSQTAQLAFSSALFGVLSFILGIFAELKKPPYGTPIQGKDVIICKFPSDPTVALGALSVVAVFISAALGILSVFFPYKGKSVPRKVMFQNTTLFVFFQLAVGLTLLGAGMMLTGTIQEALQHIHNVHQDLEYACPTAKTGVFGGAAFLNLDASIFWLINLMLTMNVREDYFGETEDSKGEYREVLTGDNDMEEDKHTAA</sequence>
<evidence type="ECO:0000313" key="8">
    <source>
        <dbReference type="Proteomes" id="UP000228380"/>
    </source>
</evidence>
<reference evidence="8" key="1">
    <citation type="journal article" date="2019" name="Nat. Commun.">
        <title>Genome-wide association mapping of date palm fruit traits.</title>
        <authorList>
            <person name="Hazzouri K.M."/>
            <person name="Gros-Balthazard M."/>
            <person name="Flowers J.M."/>
            <person name="Copetti D."/>
            <person name="Lemansour A."/>
            <person name="Lebrun M."/>
            <person name="Masmoudi K."/>
            <person name="Ferrand S."/>
            <person name="Dhar M.I."/>
            <person name="Fresquez Z.A."/>
            <person name="Rosas U."/>
            <person name="Zhang J."/>
            <person name="Talag J."/>
            <person name="Lee S."/>
            <person name="Kudrna D."/>
            <person name="Powell R.F."/>
            <person name="Leitch I.J."/>
            <person name="Krueger R.R."/>
            <person name="Wing R.A."/>
            <person name="Amiri K.M.A."/>
            <person name="Purugganan M.D."/>
        </authorList>
    </citation>
    <scope>NUCLEOTIDE SEQUENCE [LARGE SCALE GENOMIC DNA]</scope>
    <source>
        <strain evidence="8">cv. Khalas</strain>
    </source>
</reference>
<dbReference type="InterPro" id="IPR009606">
    <property type="entry name" value="DEAL/Modifying_wall_lignin1/2"/>
</dbReference>
<proteinExistence type="inferred from homology"/>
<evidence type="ECO:0000256" key="5">
    <source>
        <dbReference type="ARBA" id="ARBA00023136"/>
    </source>
</evidence>
<name>A0A8B9A2U0_PHODC</name>
<feature type="transmembrane region" description="Helical" evidence="7">
    <location>
        <begin position="89"/>
        <end position="114"/>
    </location>
</feature>
<dbReference type="GO" id="GO:0012505">
    <property type="term" value="C:endomembrane system"/>
    <property type="evidence" value="ECO:0007669"/>
    <property type="project" value="UniProtKB-SubCell"/>
</dbReference>
<evidence type="ECO:0000256" key="7">
    <source>
        <dbReference type="SAM" id="Phobius"/>
    </source>
</evidence>
<dbReference type="GeneID" id="103702838"/>
<dbReference type="KEGG" id="pda:103702838"/>
<keyword evidence="2 7" id="KW-0812">Transmembrane</keyword>
<comment type="similarity">
    <text evidence="6">Belongs to the DESIGUAL family.</text>
</comment>
<evidence type="ECO:0000256" key="6">
    <source>
        <dbReference type="ARBA" id="ARBA00029467"/>
    </source>
</evidence>
<comment type="subcellular location">
    <subcellularLocation>
        <location evidence="1">Endomembrane system</location>
        <topology evidence="1">Multi-pass membrane protein</topology>
    </subcellularLocation>
</comment>